<dbReference type="AlphaFoldDB" id="W8ADM8"/>
<dbReference type="InterPro" id="IPR026906">
    <property type="entry name" value="LRR_5"/>
</dbReference>
<dbReference type="Gene3D" id="3.80.10.10">
    <property type="entry name" value="Ribonuclease Inhibitor"/>
    <property type="match status" value="3"/>
</dbReference>
<dbReference type="OrthoDB" id="442066at2759"/>
<gene>
    <name evidence="4" type="primary">LRIG2</name>
</gene>
<dbReference type="Pfam" id="PF13306">
    <property type="entry name" value="LRR_5"/>
    <property type="match status" value="1"/>
</dbReference>
<keyword evidence="2" id="KW-0677">Repeat</keyword>
<keyword evidence="1" id="KW-0433">Leucine-rich repeat</keyword>
<dbReference type="SMART" id="SM00369">
    <property type="entry name" value="LRR_TYP"/>
    <property type="match status" value="10"/>
</dbReference>
<organism evidence="4">
    <name type="scientific">Ceratitis capitata</name>
    <name type="common">Mediterranean fruit fly</name>
    <name type="synonym">Tephritis capitata</name>
    <dbReference type="NCBI Taxonomy" id="7213"/>
    <lineage>
        <taxon>Eukaryota</taxon>
        <taxon>Metazoa</taxon>
        <taxon>Ecdysozoa</taxon>
        <taxon>Arthropoda</taxon>
        <taxon>Hexapoda</taxon>
        <taxon>Insecta</taxon>
        <taxon>Pterygota</taxon>
        <taxon>Neoptera</taxon>
        <taxon>Endopterygota</taxon>
        <taxon>Diptera</taxon>
        <taxon>Brachycera</taxon>
        <taxon>Muscomorpha</taxon>
        <taxon>Tephritoidea</taxon>
        <taxon>Tephritidae</taxon>
        <taxon>Ceratitis</taxon>
        <taxon>Ceratitis</taxon>
    </lineage>
</organism>
<dbReference type="EMBL" id="GAMC01020346">
    <property type="protein sequence ID" value="JAB86209.1"/>
    <property type="molecule type" value="mRNA"/>
</dbReference>
<feature type="compositionally biased region" description="Low complexity" evidence="3">
    <location>
        <begin position="617"/>
        <end position="641"/>
    </location>
</feature>
<dbReference type="Pfam" id="PF13855">
    <property type="entry name" value="LRR_8"/>
    <property type="match status" value="3"/>
</dbReference>
<dbReference type="InterPro" id="IPR032675">
    <property type="entry name" value="LRR_dom_sf"/>
</dbReference>
<dbReference type="SMART" id="SM00365">
    <property type="entry name" value="LRR_SD22"/>
    <property type="match status" value="6"/>
</dbReference>
<dbReference type="CTD" id="38845"/>
<dbReference type="EMBL" id="GAMC01020345">
    <property type="protein sequence ID" value="JAB86210.1"/>
    <property type="molecule type" value="mRNA"/>
</dbReference>
<accession>W8ADM8</accession>
<proteinExistence type="evidence at transcript level"/>
<name>W8ADM8_CERCA</name>
<dbReference type="InterPro" id="IPR001611">
    <property type="entry name" value="Leu-rich_rpt"/>
</dbReference>
<feature type="region of interest" description="Disordered" evidence="3">
    <location>
        <begin position="617"/>
        <end position="643"/>
    </location>
</feature>
<dbReference type="PANTHER" id="PTHR24366">
    <property type="entry name" value="IG(IMMUNOGLOBULIN) AND LRR(LEUCINE RICH REPEAT) DOMAINS"/>
    <property type="match status" value="1"/>
</dbReference>
<reference evidence="4" key="1">
    <citation type="submission" date="2013-07" db="EMBL/GenBank/DDBJ databases">
        <authorList>
            <person name="Geib S."/>
        </authorList>
    </citation>
    <scope>NUCLEOTIDE SEQUENCE</scope>
</reference>
<protein>
    <submittedName>
        <fullName evidence="4">Leucine-rich repeats and immunoglobulin-like domains protein 2</fullName>
    </submittedName>
</protein>
<evidence type="ECO:0000256" key="1">
    <source>
        <dbReference type="ARBA" id="ARBA00022614"/>
    </source>
</evidence>
<reference evidence="4" key="2">
    <citation type="journal article" date="2014" name="BMC Genomics">
        <title>A genomic perspective to assessing quality of mass-reared SIT flies used in Mediterranean fruit fly (Ceratitis capitata) eradication in California.</title>
        <authorList>
            <person name="Calla B."/>
            <person name="Hall B."/>
            <person name="Hou S."/>
            <person name="Geib S.M."/>
        </authorList>
    </citation>
    <scope>NUCLEOTIDE SEQUENCE</scope>
</reference>
<dbReference type="GeneID" id="101457003"/>
<evidence type="ECO:0000313" key="4">
    <source>
        <dbReference type="EMBL" id="JAB86210.1"/>
    </source>
</evidence>
<dbReference type="PANTHER" id="PTHR24366:SF96">
    <property type="entry name" value="LEUCINE RICH REPEAT CONTAINING 53"/>
    <property type="match status" value="1"/>
</dbReference>
<dbReference type="SUPFAM" id="SSF52058">
    <property type="entry name" value="L domain-like"/>
    <property type="match status" value="2"/>
</dbReference>
<dbReference type="KEGG" id="ccat:101457003"/>
<dbReference type="InterPro" id="IPR003591">
    <property type="entry name" value="Leu-rich_rpt_typical-subtyp"/>
</dbReference>
<evidence type="ECO:0000256" key="2">
    <source>
        <dbReference type="ARBA" id="ARBA00022737"/>
    </source>
</evidence>
<dbReference type="EMBL" id="GAMC01020343">
    <property type="protein sequence ID" value="JAB86212.1"/>
    <property type="molecule type" value="mRNA"/>
</dbReference>
<sequence length="853" mass="94452">MASFVYAVWSITNVASVHCAVRPELSPCTCEPIYADNYVELSCEKVDSFHQIVDALSNKFEPDVNISLKISHSQLEDLEMRSFMDMKLKLVKLRMQWNSLKSVPELPFRGLSNVEYLSIGDNELEEIPKHMLNHMPIVKTFDMGRCRIRSVLQDDLKGTQMVVNLFLPSNNITRLDKGAFPTSLVTLHLGRNQIEHLNGTLRHLDKLESLFINMNRISSLDNELPESNRLKLIMAQNNRLELLPESMRFMHKLENLHVQHNLLRTFDGIFKHARNLTEFHAFNNEIEYLRQDDFLECQMLEDIDFSVNHIKSLNGSLLPMSRLRRANISYNEIEEFSMNEIRGLVTLHYLILNNNKIKRLTGHQENNIDQNSYLIELVLDNNELKSLDGALMGLNSLKHLSVAFNQLERILPEDFIGLAKLETIDLSHNQLLTLKEMERTFLPNLSILNAAHNNITRLEKDFHGLPVLCNANLTSNQISSISSDLVSQTRCKNHNVPNKLALYLDDNPILCDNRLNELCPIMLKQETEIHGKSQCFESDQEVCTVLPMLFVNNYPLLIPTQLSQQVLANAKPVVIVPLLNPTINNADDVLPPLIAPLGNPIIKPLIIAAPLPTLTTTSTTTTTTTPSTTTATTTTTTTTSTVEPNAEAHVETLEAPTQLVATALETNETGGAGESAITNTTITTAPNTAKEKPNAIDLNNNTMDITVGKGKGALAGAAVDGEGAPETAVDDVKEILGATGAQDGPEKPAEQAISELTKIIGSAPVALAPSPIAFEAVVLPPETASIAPLTEYATVEYIPNLDEFLPGNRPPPNVLEEDSNSNSVHEEFPSVVLADLDNAPQSLLTPDEPPENP</sequence>
<evidence type="ECO:0000256" key="3">
    <source>
        <dbReference type="SAM" id="MobiDB-lite"/>
    </source>
</evidence>
<dbReference type="EMBL" id="GAMC01020347">
    <property type="protein sequence ID" value="JAB86208.1"/>
    <property type="molecule type" value="mRNA"/>
</dbReference>
<feature type="region of interest" description="Disordered" evidence="3">
    <location>
        <begin position="807"/>
        <end position="853"/>
    </location>
</feature>
<dbReference type="EMBL" id="GAMC01020344">
    <property type="protein sequence ID" value="JAB86211.1"/>
    <property type="molecule type" value="mRNA"/>
</dbReference>